<dbReference type="SUPFAM" id="SSF53254">
    <property type="entry name" value="Phosphoglycerate mutase-like"/>
    <property type="match status" value="1"/>
</dbReference>
<gene>
    <name evidence="3" type="primary">gpmB</name>
    <name evidence="3" type="ORF">GCM10011316_24550</name>
</gene>
<dbReference type="EMBL" id="BMFA01000007">
    <property type="protein sequence ID" value="GGB51645.1"/>
    <property type="molecule type" value="Genomic_DNA"/>
</dbReference>
<evidence type="ECO:0000256" key="2">
    <source>
        <dbReference type="PIRSR" id="PIRSR613078-2"/>
    </source>
</evidence>
<evidence type="ECO:0000313" key="3">
    <source>
        <dbReference type="EMBL" id="GGB51645.1"/>
    </source>
</evidence>
<reference evidence="3" key="2">
    <citation type="submission" date="2020-09" db="EMBL/GenBank/DDBJ databases">
        <authorList>
            <person name="Sun Q."/>
            <person name="Zhou Y."/>
        </authorList>
    </citation>
    <scope>NUCLEOTIDE SEQUENCE</scope>
    <source>
        <strain evidence="3">CGMCC 1.12426</strain>
    </source>
</reference>
<dbReference type="PANTHER" id="PTHR48100:SF59">
    <property type="entry name" value="ADENOSYLCOBALAMIN_ALPHA-RIBAZOLE PHOSPHATASE"/>
    <property type="match status" value="1"/>
</dbReference>
<keyword evidence="4" id="KW-1185">Reference proteome</keyword>
<dbReference type="InterPro" id="IPR029033">
    <property type="entry name" value="His_PPase_superfam"/>
</dbReference>
<dbReference type="InterPro" id="IPR013078">
    <property type="entry name" value="His_Pase_superF_clade-1"/>
</dbReference>
<dbReference type="AlphaFoldDB" id="A0A916X2M2"/>
<dbReference type="PIRSF" id="PIRSF000709">
    <property type="entry name" value="6PFK_2-Ptase"/>
    <property type="match status" value="1"/>
</dbReference>
<evidence type="ECO:0000313" key="4">
    <source>
        <dbReference type="Proteomes" id="UP000605148"/>
    </source>
</evidence>
<comment type="caution">
    <text evidence="3">The sequence shown here is derived from an EMBL/GenBank/DDBJ whole genome shotgun (WGS) entry which is preliminary data.</text>
</comment>
<proteinExistence type="predicted"/>
<name>A0A916X2M2_9HYPH</name>
<accession>A0A916X2M2</accession>
<dbReference type="SMART" id="SM00855">
    <property type="entry name" value="PGAM"/>
    <property type="match status" value="1"/>
</dbReference>
<dbReference type="GO" id="GO:0005737">
    <property type="term" value="C:cytoplasm"/>
    <property type="evidence" value="ECO:0007669"/>
    <property type="project" value="TreeGrafter"/>
</dbReference>
<feature type="active site" description="Tele-phosphohistidine intermediate" evidence="1">
    <location>
        <position position="27"/>
    </location>
</feature>
<organism evidence="3 4">
    <name type="scientific">Roseibium aquae</name>
    <dbReference type="NCBI Taxonomy" id="1323746"/>
    <lineage>
        <taxon>Bacteria</taxon>
        <taxon>Pseudomonadati</taxon>
        <taxon>Pseudomonadota</taxon>
        <taxon>Alphaproteobacteria</taxon>
        <taxon>Hyphomicrobiales</taxon>
        <taxon>Stappiaceae</taxon>
        <taxon>Roseibium</taxon>
    </lineage>
</organism>
<dbReference type="Pfam" id="PF00300">
    <property type="entry name" value="His_Phos_1"/>
    <property type="match status" value="1"/>
</dbReference>
<evidence type="ECO:0000256" key="1">
    <source>
        <dbReference type="PIRSR" id="PIRSR613078-1"/>
    </source>
</evidence>
<feature type="binding site" evidence="2">
    <location>
        <position position="84"/>
    </location>
    <ligand>
        <name>substrate</name>
    </ligand>
</feature>
<feature type="active site" description="Proton donor/acceptor" evidence="1">
    <location>
        <position position="111"/>
    </location>
</feature>
<protein>
    <submittedName>
        <fullName evidence="3">Phosphoglycerate mutase</fullName>
    </submittedName>
</protein>
<dbReference type="RefSeq" id="WP_150496656.1">
    <property type="nucleotide sequence ID" value="NZ_BMFA01000007.1"/>
</dbReference>
<dbReference type="CDD" id="cd07067">
    <property type="entry name" value="HP_PGM_like"/>
    <property type="match status" value="1"/>
</dbReference>
<feature type="binding site" evidence="2">
    <location>
        <begin position="26"/>
        <end position="33"/>
    </location>
    <ligand>
        <name>substrate</name>
    </ligand>
</feature>
<dbReference type="Gene3D" id="3.40.50.1240">
    <property type="entry name" value="Phosphoglycerate mutase-like"/>
    <property type="match status" value="1"/>
</dbReference>
<dbReference type="InterPro" id="IPR050275">
    <property type="entry name" value="PGM_Phosphatase"/>
</dbReference>
<dbReference type="GO" id="GO:0016791">
    <property type="term" value="F:phosphatase activity"/>
    <property type="evidence" value="ECO:0007669"/>
    <property type="project" value="TreeGrafter"/>
</dbReference>
<dbReference type="Proteomes" id="UP000605148">
    <property type="component" value="Unassembled WGS sequence"/>
</dbReference>
<dbReference type="PANTHER" id="PTHR48100">
    <property type="entry name" value="BROAD-SPECIFICITY PHOSPHATASE YOR283W-RELATED"/>
    <property type="match status" value="1"/>
</dbReference>
<sequence length="214" mass="23792">MSAVVDMPANGRVRRLPGPGLMIFIRHGQTDWNAEGRMQGRKDIPLNATGIDQAIGNGRRLAAFLQREGLSVGDFDFVASPLDRTRQTMALVRAQLQLPEDGYRLDPRLLEITFGDWEGHTLEELALTEPALVAARARDKWGFTPPNGESYAMLTGRISNWLTTVSEPSIVVAHGGVFRVMRALLEGLDTTVAPKLDVPQDQVFIWRNDEPGWF</sequence>
<reference evidence="3" key="1">
    <citation type="journal article" date="2014" name="Int. J. Syst. Evol. Microbiol.">
        <title>Complete genome sequence of Corynebacterium casei LMG S-19264T (=DSM 44701T), isolated from a smear-ripened cheese.</title>
        <authorList>
            <consortium name="US DOE Joint Genome Institute (JGI-PGF)"/>
            <person name="Walter F."/>
            <person name="Albersmeier A."/>
            <person name="Kalinowski J."/>
            <person name="Ruckert C."/>
        </authorList>
    </citation>
    <scope>NUCLEOTIDE SEQUENCE</scope>
    <source>
        <strain evidence="3">CGMCC 1.12426</strain>
    </source>
</reference>
<dbReference type="OrthoDB" id="9781415at2"/>